<evidence type="ECO:0008006" key="4">
    <source>
        <dbReference type="Google" id="ProtNLM"/>
    </source>
</evidence>
<comment type="caution">
    <text evidence="2">The sequence shown here is derived from an EMBL/GenBank/DDBJ whole genome shotgun (WGS) entry which is preliminary data.</text>
</comment>
<feature type="signal peptide" evidence="1">
    <location>
        <begin position="1"/>
        <end position="18"/>
    </location>
</feature>
<accession>A0ABS9C8Y1</accession>
<evidence type="ECO:0000256" key="1">
    <source>
        <dbReference type="SAM" id="SignalP"/>
    </source>
</evidence>
<dbReference type="RefSeq" id="WP_235132388.1">
    <property type="nucleotide sequence ID" value="NZ_JACSGT010000002.1"/>
</dbReference>
<evidence type="ECO:0000313" key="3">
    <source>
        <dbReference type="Proteomes" id="UP001430374"/>
    </source>
</evidence>
<name>A0ABS9C8Y1_9FLAO</name>
<feature type="chain" id="PRO_5047134899" description="TMhelix containing protein" evidence="1">
    <location>
        <begin position="19"/>
        <end position="122"/>
    </location>
</feature>
<dbReference type="EMBL" id="JACSGT010000002">
    <property type="protein sequence ID" value="MCF2221042.1"/>
    <property type="molecule type" value="Genomic_DNA"/>
</dbReference>
<organism evidence="2 3">
    <name type="scientific">Chryseobacterium indicum</name>
    <dbReference type="NCBI Taxonomy" id="2766954"/>
    <lineage>
        <taxon>Bacteria</taxon>
        <taxon>Pseudomonadati</taxon>
        <taxon>Bacteroidota</taxon>
        <taxon>Flavobacteriia</taxon>
        <taxon>Flavobacteriales</taxon>
        <taxon>Weeksellaceae</taxon>
        <taxon>Chryseobacterium group</taxon>
        <taxon>Chryseobacterium</taxon>
    </lineage>
</organism>
<protein>
    <recommendedName>
        <fullName evidence="4">TMhelix containing protein</fullName>
    </recommendedName>
</protein>
<gene>
    <name evidence="2" type="ORF">H9Q08_17285</name>
</gene>
<evidence type="ECO:0000313" key="2">
    <source>
        <dbReference type="EMBL" id="MCF2221042.1"/>
    </source>
</evidence>
<sequence length="122" mass="13004">MKKLFVGAAIVVAGLASAKGTVVSNSKVTTEINANAALVNTLMQNEKIVKLNNNTLSQEQLRTVVEYTVTQVKSNQMAVQVDCAAVGKIVKAVVSMLFPNTDQQTLDLVVAIVTVICEVMQP</sequence>
<reference evidence="2" key="1">
    <citation type="submission" date="2021-08" db="EMBL/GenBank/DDBJ databases">
        <title>Complete genome sequence of Chryseobacterium sp strain PS-8.</title>
        <authorList>
            <person name="Das S.K."/>
        </authorList>
    </citation>
    <scope>NUCLEOTIDE SEQUENCE</scope>
    <source>
        <strain evidence="2">PS-8</strain>
    </source>
</reference>
<proteinExistence type="predicted"/>
<keyword evidence="1" id="KW-0732">Signal</keyword>
<keyword evidence="3" id="KW-1185">Reference proteome</keyword>
<dbReference type="Proteomes" id="UP001430374">
    <property type="component" value="Unassembled WGS sequence"/>
</dbReference>